<dbReference type="STRING" id="329186.SAMN02927925_02100"/>
<evidence type="ECO:0000313" key="4">
    <source>
        <dbReference type="Proteomes" id="UP000182124"/>
    </source>
</evidence>
<sequence>MKNSNVKMMLFSTIAVLTLSCNSGAKEAEKSSETPTETTVKSEQHHDEHEAIVLNNGEKWKVDDNMMEHIRNMEKDVIAFAGNSDKDYAQLATNLKTNLDLLTSNCTMKGQAHDELHKWLVPYIELVDTLEKEPSEAEFKAIQDSFATFNQFFQ</sequence>
<proteinExistence type="predicted"/>
<keyword evidence="2" id="KW-0732">Signal</keyword>
<feature type="region of interest" description="Disordered" evidence="1">
    <location>
        <begin position="26"/>
        <end position="48"/>
    </location>
</feature>
<evidence type="ECO:0000313" key="3">
    <source>
        <dbReference type="EMBL" id="SCX14617.1"/>
    </source>
</evidence>
<accession>A0A1G4W005</accession>
<dbReference type="AlphaFoldDB" id="A0A1G4W005"/>
<dbReference type="eggNOG" id="ENOG50329R5">
    <property type="taxonomic scope" value="Bacteria"/>
</dbReference>
<protein>
    <submittedName>
        <fullName evidence="3">Uncharacterized protein</fullName>
    </submittedName>
</protein>
<evidence type="ECO:0000256" key="2">
    <source>
        <dbReference type="SAM" id="SignalP"/>
    </source>
</evidence>
<dbReference type="PROSITE" id="PS51257">
    <property type="entry name" value="PROKAR_LIPOPROTEIN"/>
    <property type="match status" value="1"/>
</dbReference>
<dbReference type="Proteomes" id="UP000182124">
    <property type="component" value="Unassembled WGS sequence"/>
</dbReference>
<dbReference type="RefSeq" id="WP_023575769.1">
    <property type="nucleotide sequence ID" value="NZ_CBCSBQ010000004.1"/>
</dbReference>
<feature type="signal peptide" evidence="2">
    <location>
        <begin position="1"/>
        <end position="25"/>
    </location>
</feature>
<reference evidence="3 4" key="1">
    <citation type="submission" date="2016-10" db="EMBL/GenBank/DDBJ databases">
        <authorList>
            <person name="de Groot N.N."/>
        </authorList>
    </citation>
    <scope>NUCLEOTIDE SEQUENCE [LARGE SCALE GENOMIC DNA]</scope>
    <source>
        <strain evidence="3 4">CGMCC 1.3801</strain>
    </source>
</reference>
<evidence type="ECO:0000256" key="1">
    <source>
        <dbReference type="SAM" id="MobiDB-lite"/>
    </source>
</evidence>
<feature type="chain" id="PRO_5010186751" evidence="2">
    <location>
        <begin position="26"/>
        <end position="154"/>
    </location>
</feature>
<dbReference type="EMBL" id="FMTY01000005">
    <property type="protein sequence ID" value="SCX14617.1"/>
    <property type="molecule type" value="Genomic_DNA"/>
</dbReference>
<organism evidence="3 4">
    <name type="scientific">Flavobacterium saliperosum</name>
    <dbReference type="NCBI Taxonomy" id="329186"/>
    <lineage>
        <taxon>Bacteria</taxon>
        <taxon>Pseudomonadati</taxon>
        <taxon>Bacteroidota</taxon>
        <taxon>Flavobacteriia</taxon>
        <taxon>Flavobacteriales</taxon>
        <taxon>Flavobacteriaceae</taxon>
        <taxon>Flavobacterium</taxon>
    </lineage>
</organism>
<name>A0A1G4W005_9FLAO</name>
<gene>
    <name evidence="3" type="ORF">SAMN02927925_02100</name>
</gene>